<reference evidence="1 2" key="1">
    <citation type="submission" date="2020-08" db="EMBL/GenBank/DDBJ databases">
        <title>Genomic Encyclopedia of Type Strains, Phase IV (KMG-V): Genome sequencing to study the core and pangenomes of soil and plant-associated prokaryotes.</title>
        <authorList>
            <person name="Whitman W."/>
        </authorList>
    </citation>
    <scope>NUCLEOTIDE SEQUENCE [LARGE SCALE GENOMIC DNA]</scope>
    <source>
        <strain evidence="1 2">SEMIA 4084</strain>
    </source>
</reference>
<dbReference type="Proteomes" id="UP000585507">
    <property type="component" value="Unassembled WGS sequence"/>
</dbReference>
<protein>
    <submittedName>
        <fullName evidence="1">Uncharacterized protein</fullName>
    </submittedName>
</protein>
<keyword evidence="2" id="KW-1185">Reference proteome</keyword>
<comment type="caution">
    <text evidence="1">The sequence shown here is derived from an EMBL/GenBank/DDBJ whole genome shotgun (WGS) entry which is preliminary data.</text>
</comment>
<proteinExistence type="predicted"/>
<sequence length="42" mass="4041">MAVISAIIIGAAGWFAFGGAGDLSGLLALAKVPTTDTSSAAF</sequence>
<dbReference type="EMBL" id="JACHBK010000006">
    <property type="protein sequence ID" value="MBB5536262.1"/>
    <property type="molecule type" value="Genomic_DNA"/>
</dbReference>
<evidence type="ECO:0000313" key="2">
    <source>
        <dbReference type="Proteomes" id="UP000585507"/>
    </source>
</evidence>
<gene>
    <name evidence="1" type="ORF">GGD55_002969</name>
</gene>
<accession>A0A7W8UD23</accession>
<organism evidence="1 2">
    <name type="scientific">Rhizobium giardinii</name>
    <dbReference type="NCBI Taxonomy" id="56731"/>
    <lineage>
        <taxon>Bacteria</taxon>
        <taxon>Pseudomonadati</taxon>
        <taxon>Pseudomonadota</taxon>
        <taxon>Alphaproteobacteria</taxon>
        <taxon>Hyphomicrobiales</taxon>
        <taxon>Rhizobiaceae</taxon>
        <taxon>Rhizobium/Agrobacterium group</taxon>
        <taxon>Rhizobium</taxon>
    </lineage>
</organism>
<name>A0A7W8UD23_9HYPH</name>
<evidence type="ECO:0000313" key="1">
    <source>
        <dbReference type="EMBL" id="MBB5536262.1"/>
    </source>
</evidence>
<dbReference type="AlphaFoldDB" id="A0A7W8UD23"/>